<evidence type="ECO:0000259" key="2">
    <source>
        <dbReference type="PROSITE" id="PS51194"/>
    </source>
</evidence>
<protein>
    <recommendedName>
        <fullName evidence="2">Helicase C-terminal domain-containing protein</fullName>
    </recommendedName>
</protein>
<dbReference type="GeneID" id="30991153"/>
<organism evidence="3 4">
    <name type="scientific">Cyberlindnera jadinii (strain ATCC 18201 / CBS 1600 / BCRC 20928 / JCM 3617 / NBRC 0987 / NRRL Y-1542)</name>
    <name type="common">Torula yeast</name>
    <name type="synonym">Candida utilis</name>
    <dbReference type="NCBI Taxonomy" id="983966"/>
    <lineage>
        <taxon>Eukaryota</taxon>
        <taxon>Fungi</taxon>
        <taxon>Dikarya</taxon>
        <taxon>Ascomycota</taxon>
        <taxon>Saccharomycotina</taxon>
        <taxon>Saccharomycetes</taxon>
        <taxon>Phaffomycetales</taxon>
        <taxon>Phaffomycetaceae</taxon>
        <taxon>Cyberlindnera</taxon>
    </lineage>
</organism>
<evidence type="ECO:0000313" key="4">
    <source>
        <dbReference type="Proteomes" id="UP000094389"/>
    </source>
</evidence>
<dbReference type="Proteomes" id="UP000094389">
    <property type="component" value="Unassembled WGS sequence"/>
</dbReference>
<dbReference type="EMBL" id="KV453986">
    <property type="protein sequence ID" value="ODV70582.1"/>
    <property type="molecule type" value="Genomic_DNA"/>
</dbReference>
<dbReference type="SUPFAM" id="SSF52540">
    <property type="entry name" value="P-loop containing nucleoside triphosphate hydrolases"/>
    <property type="match status" value="1"/>
</dbReference>
<dbReference type="PROSITE" id="PS51194">
    <property type="entry name" value="HELICASE_CTER"/>
    <property type="match status" value="1"/>
</dbReference>
<evidence type="ECO:0000313" key="3">
    <source>
        <dbReference type="EMBL" id="ODV70582.1"/>
    </source>
</evidence>
<accession>A0A1E4RTI7</accession>
<gene>
    <name evidence="3" type="ORF">CYBJADRAFT_175945</name>
</gene>
<dbReference type="RefSeq" id="XP_020067621.1">
    <property type="nucleotide sequence ID" value="XM_020216757.1"/>
</dbReference>
<feature type="region of interest" description="Disordered" evidence="1">
    <location>
        <begin position="212"/>
        <end position="234"/>
    </location>
</feature>
<keyword evidence="4" id="KW-1185">Reference proteome</keyword>
<dbReference type="SMART" id="SM00490">
    <property type="entry name" value="HELICc"/>
    <property type="match status" value="1"/>
</dbReference>
<dbReference type="Gene3D" id="3.40.50.300">
    <property type="entry name" value="P-loop containing nucleotide triphosphate hydrolases"/>
    <property type="match status" value="1"/>
</dbReference>
<sequence>MTSLVNRTIQQKEKSLIFFDSKNAMESYRQSLSQFEKGHCCVFHGELPAQEKKTIQDRLRTASDGITLLTTTAASSGLDIDGITSVYLTGFFSLPTLVQIIGRAARKPTETADVKFLFLAQECRNLLQTRLNQYYFNRFQNDENSKVDHIFYKNLFNTADDSAIAPLIDTFMARFASAEELMENLGSLNLKNVQRNLEARVIQNVHDYVDNIPSKRSAPETSENEEPVADTKKKKKIGTDLSDFELNTQKEMDALAREISRDKLVPGFSHLVRWNKFIRNVHPLKEYNGDAYTTELACYHCHSQNHGGDDEECPIKQTVKNMVEVILILRDVHGYDRFCDSMVQHIEDGLGLRKTMNFLGRNMAVDTSVELFNEVSAVPSGVAVELDFIFTGDLL</sequence>
<dbReference type="Pfam" id="PF00271">
    <property type="entry name" value="Helicase_C"/>
    <property type="match status" value="1"/>
</dbReference>
<reference evidence="3 4" key="1">
    <citation type="journal article" date="2016" name="Proc. Natl. Acad. Sci. U.S.A.">
        <title>Comparative genomics of biotechnologically important yeasts.</title>
        <authorList>
            <person name="Riley R."/>
            <person name="Haridas S."/>
            <person name="Wolfe K.H."/>
            <person name="Lopes M.R."/>
            <person name="Hittinger C.T."/>
            <person name="Goeker M."/>
            <person name="Salamov A.A."/>
            <person name="Wisecaver J.H."/>
            <person name="Long T.M."/>
            <person name="Calvey C.H."/>
            <person name="Aerts A.L."/>
            <person name="Barry K.W."/>
            <person name="Choi C."/>
            <person name="Clum A."/>
            <person name="Coughlan A.Y."/>
            <person name="Deshpande S."/>
            <person name="Douglass A.P."/>
            <person name="Hanson S.J."/>
            <person name="Klenk H.-P."/>
            <person name="LaButti K.M."/>
            <person name="Lapidus A."/>
            <person name="Lindquist E.A."/>
            <person name="Lipzen A.M."/>
            <person name="Meier-Kolthoff J.P."/>
            <person name="Ohm R.A."/>
            <person name="Otillar R.P."/>
            <person name="Pangilinan J.L."/>
            <person name="Peng Y."/>
            <person name="Rokas A."/>
            <person name="Rosa C.A."/>
            <person name="Scheuner C."/>
            <person name="Sibirny A.A."/>
            <person name="Slot J.C."/>
            <person name="Stielow J.B."/>
            <person name="Sun H."/>
            <person name="Kurtzman C.P."/>
            <person name="Blackwell M."/>
            <person name="Grigoriev I.V."/>
            <person name="Jeffries T.W."/>
        </authorList>
    </citation>
    <scope>NUCLEOTIDE SEQUENCE [LARGE SCALE GENOMIC DNA]</scope>
    <source>
        <strain evidence="4">ATCC 18201 / CBS 1600 / BCRC 20928 / JCM 3617 / NBRC 0987 / NRRL Y-1542</strain>
    </source>
</reference>
<dbReference type="InterPro" id="IPR027417">
    <property type="entry name" value="P-loop_NTPase"/>
</dbReference>
<name>A0A1E4RTI7_CYBJN</name>
<feature type="domain" description="Helicase C-terminal" evidence="2">
    <location>
        <begin position="1"/>
        <end position="150"/>
    </location>
</feature>
<dbReference type="AlphaFoldDB" id="A0A1E4RTI7"/>
<evidence type="ECO:0000256" key="1">
    <source>
        <dbReference type="SAM" id="MobiDB-lite"/>
    </source>
</evidence>
<dbReference type="InterPro" id="IPR001650">
    <property type="entry name" value="Helicase_C-like"/>
</dbReference>
<proteinExistence type="predicted"/>